<sequence>NPLGKRVRVGGFRFRVIGVMESKGQILGFDLDDAVYIPAAKAMELFNLESLIEIDVLYTADASGDEVAEDIRQFLISRHGSEDFTITTQEQMMDVLGGVLDKLTIAIGGLGGISLLVGGVGILTIMTISVRDRTAEIGLFRALGATSNQVLILFLGEAIVLSALGGAIGLCIGWGGSQLLHFFVPALPVHTSWPYVLSAELLAAGIGMAAGVVPARRAAGLDPVEALRAE</sequence>
<dbReference type="Pfam" id="PF02687">
    <property type="entry name" value="FtsX"/>
    <property type="match status" value="1"/>
</dbReference>
<feature type="non-terminal residue" evidence="10">
    <location>
        <position position="1"/>
    </location>
</feature>
<feature type="domain" description="MacB-like periplasmic core" evidence="9">
    <location>
        <begin position="2"/>
        <end position="73"/>
    </location>
</feature>
<evidence type="ECO:0000313" key="10">
    <source>
        <dbReference type="EMBL" id="MBC8318700.1"/>
    </source>
</evidence>
<comment type="subcellular location">
    <subcellularLocation>
        <location evidence="1">Cell membrane</location>
        <topology evidence="1">Multi-pass membrane protein</topology>
    </subcellularLocation>
</comment>
<keyword evidence="5 7" id="KW-0472">Membrane</keyword>
<evidence type="ECO:0000256" key="2">
    <source>
        <dbReference type="ARBA" id="ARBA00022475"/>
    </source>
</evidence>
<dbReference type="Proteomes" id="UP000614424">
    <property type="component" value="Unassembled WGS sequence"/>
</dbReference>
<comment type="similarity">
    <text evidence="6">Belongs to the ABC-4 integral membrane protein family.</text>
</comment>
<feature type="domain" description="ABC3 transporter permease C-terminal" evidence="8">
    <location>
        <begin position="111"/>
        <end position="223"/>
    </location>
</feature>
<dbReference type="InterPro" id="IPR025857">
    <property type="entry name" value="MacB_PCD"/>
</dbReference>
<evidence type="ECO:0000256" key="7">
    <source>
        <dbReference type="SAM" id="Phobius"/>
    </source>
</evidence>
<comment type="caution">
    <text evidence="10">The sequence shown here is derived from an EMBL/GenBank/DDBJ whole genome shotgun (WGS) entry which is preliminary data.</text>
</comment>
<dbReference type="Pfam" id="PF12704">
    <property type="entry name" value="MacB_PCD"/>
    <property type="match status" value="1"/>
</dbReference>
<dbReference type="GO" id="GO:0022857">
    <property type="term" value="F:transmembrane transporter activity"/>
    <property type="evidence" value="ECO:0007669"/>
    <property type="project" value="TreeGrafter"/>
</dbReference>
<evidence type="ECO:0000256" key="5">
    <source>
        <dbReference type="ARBA" id="ARBA00023136"/>
    </source>
</evidence>
<dbReference type="EMBL" id="JACNJZ010000180">
    <property type="protein sequence ID" value="MBC8318700.1"/>
    <property type="molecule type" value="Genomic_DNA"/>
</dbReference>
<gene>
    <name evidence="10" type="ORF">H8E41_12415</name>
</gene>
<dbReference type="InterPro" id="IPR003838">
    <property type="entry name" value="ABC3_permease_C"/>
</dbReference>
<dbReference type="InterPro" id="IPR050250">
    <property type="entry name" value="Macrolide_Exporter_MacB"/>
</dbReference>
<organism evidence="10 11">
    <name type="scientific">Candidatus Desulfobia pelagia</name>
    <dbReference type="NCBI Taxonomy" id="2841692"/>
    <lineage>
        <taxon>Bacteria</taxon>
        <taxon>Pseudomonadati</taxon>
        <taxon>Thermodesulfobacteriota</taxon>
        <taxon>Desulfobulbia</taxon>
        <taxon>Desulfobulbales</taxon>
        <taxon>Desulfobulbaceae</taxon>
        <taxon>Candidatus Desulfobia</taxon>
    </lineage>
</organism>
<feature type="transmembrane region" description="Helical" evidence="7">
    <location>
        <begin position="150"/>
        <end position="175"/>
    </location>
</feature>
<dbReference type="GO" id="GO:0005886">
    <property type="term" value="C:plasma membrane"/>
    <property type="evidence" value="ECO:0007669"/>
    <property type="project" value="UniProtKB-SubCell"/>
</dbReference>
<accession>A0A8J6NG53</accession>
<evidence type="ECO:0000256" key="6">
    <source>
        <dbReference type="ARBA" id="ARBA00038076"/>
    </source>
</evidence>
<feature type="transmembrane region" description="Helical" evidence="7">
    <location>
        <begin position="195"/>
        <end position="213"/>
    </location>
</feature>
<dbReference type="PANTHER" id="PTHR30572">
    <property type="entry name" value="MEMBRANE COMPONENT OF TRANSPORTER-RELATED"/>
    <property type="match status" value="1"/>
</dbReference>
<reference evidence="10 11" key="1">
    <citation type="submission" date="2020-08" db="EMBL/GenBank/DDBJ databases">
        <title>Bridging the membrane lipid divide: bacteria of the FCB group superphylum have the potential to synthesize archaeal ether lipids.</title>
        <authorList>
            <person name="Villanueva L."/>
            <person name="Von Meijenfeldt F.A.B."/>
            <person name="Westbye A.B."/>
            <person name="Yadav S."/>
            <person name="Hopmans E.C."/>
            <person name="Dutilh B.E."/>
            <person name="Sinninghe Damste J.S."/>
        </authorList>
    </citation>
    <scope>NUCLEOTIDE SEQUENCE [LARGE SCALE GENOMIC DNA]</scope>
    <source>
        <strain evidence="10">NIOZ-UU47</strain>
    </source>
</reference>
<evidence type="ECO:0000256" key="4">
    <source>
        <dbReference type="ARBA" id="ARBA00022989"/>
    </source>
</evidence>
<keyword evidence="3 7" id="KW-0812">Transmembrane</keyword>
<dbReference type="AlphaFoldDB" id="A0A8J6NG53"/>
<proteinExistence type="inferred from homology"/>
<name>A0A8J6NG53_9BACT</name>
<keyword evidence="4 7" id="KW-1133">Transmembrane helix</keyword>
<evidence type="ECO:0000259" key="8">
    <source>
        <dbReference type="Pfam" id="PF02687"/>
    </source>
</evidence>
<keyword evidence="2" id="KW-1003">Cell membrane</keyword>
<protein>
    <submittedName>
        <fullName evidence="10">ABC transporter permease</fullName>
    </submittedName>
</protein>
<evidence type="ECO:0000256" key="3">
    <source>
        <dbReference type="ARBA" id="ARBA00022692"/>
    </source>
</evidence>
<feature type="transmembrane region" description="Helical" evidence="7">
    <location>
        <begin position="103"/>
        <end position="130"/>
    </location>
</feature>
<evidence type="ECO:0000313" key="11">
    <source>
        <dbReference type="Proteomes" id="UP000614424"/>
    </source>
</evidence>
<evidence type="ECO:0000259" key="9">
    <source>
        <dbReference type="Pfam" id="PF12704"/>
    </source>
</evidence>
<evidence type="ECO:0000256" key="1">
    <source>
        <dbReference type="ARBA" id="ARBA00004651"/>
    </source>
</evidence>
<dbReference type="PANTHER" id="PTHR30572:SF4">
    <property type="entry name" value="ABC TRANSPORTER PERMEASE YTRF"/>
    <property type="match status" value="1"/>
</dbReference>